<dbReference type="InterPro" id="IPR020471">
    <property type="entry name" value="AKR"/>
</dbReference>
<dbReference type="Gene3D" id="3.20.20.100">
    <property type="entry name" value="NADP-dependent oxidoreductase domain"/>
    <property type="match status" value="1"/>
</dbReference>
<gene>
    <name evidence="2" type="ORF">BE221DRAFT_20922</name>
</gene>
<dbReference type="Proteomes" id="UP000195557">
    <property type="component" value="Unassembled WGS sequence"/>
</dbReference>
<dbReference type="GO" id="GO:0016491">
    <property type="term" value="F:oxidoreductase activity"/>
    <property type="evidence" value="ECO:0007669"/>
    <property type="project" value="InterPro"/>
</dbReference>
<reference evidence="2" key="1">
    <citation type="submission" date="2017-04" db="EMBL/GenBank/DDBJ databases">
        <title>Population genomics of picophytoplankton unveils novel chromosome hypervariability.</title>
        <authorList>
            <consortium name="DOE Joint Genome Institute"/>
            <person name="Blanc-Mathieu R."/>
            <person name="Krasovec M."/>
            <person name="Hebrard M."/>
            <person name="Yau S."/>
            <person name="Desgranges E."/>
            <person name="Martin J."/>
            <person name="Schackwitz W."/>
            <person name="Kuo A."/>
            <person name="Salin G."/>
            <person name="Donnadieu C."/>
            <person name="Desdevises Y."/>
            <person name="Sanchez-Ferandin S."/>
            <person name="Moreau H."/>
            <person name="Rivals E."/>
            <person name="Grigoriev I.V."/>
            <person name="Grimsley N."/>
            <person name="Eyre-Walker A."/>
            <person name="Piganeau G."/>
        </authorList>
    </citation>
    <scope>NUCLEOTIDE SEQUENCE [LARGE SCALE GENOMIC DNA]</scope>
    <source>
        <strain evidence="2">RCC 1115</strain>
    </source>
</reference>
<protein>
    <submittedName>
        <fullName evidence="2">NADP-dependent oxidoreductase domain-containing protein</fullName>
    </submittedName>
</protein>
<feature type="domain" description="NADP-dependent oxidoreductase" evidence="1">
    <location>
        <begin position="31"/>
        <end position="329"/>
    </location>
</feature>
<proteinExistence type="predicted"/>
<dbReference type="CDD" id="cd19152">
    <property type="entry name" value="AKR_AKR15A"/>
    <property type="match status" value="1"/>
</dbReference>
<dbReference type="PANTHER" id="PTHR42686:SF1">
    <property type="entry name" value="GH17980P-RELATED"/>
    <property type="match status" value="1"/>
</dbReference>
<evidence type="ECO:0000259" key="1">
    <source>
        <dbReference type="Pfam" id="PF00248"/>
    </source>
</evidence>
<name>A0A1Y5IF24_OSTTA</name>
<dbReference type="eggNOG" id="KOG1576">
    <property type="taxonomic scope" value="Eukaryota"/>
</dbReference>
<evidence type="ECO:0000313" key="2">
    <source>
        <dbReference type="EMBL" id="OUS48176.1"/>
    </source>
</evidence>
<dbReference type="GO" id="GO:0005829">
    <property type="term" value="C:cytosol"/>
    <property type="evidence" value="ECO:0007669"/>
    <property type="project" value="TreeGrafter"/>
</dbReference>
<dbReference type="EMBL" id="KZ155776">
    <property type="protein sequence ID" value="OUS48176.1"/>
    <property type="molecule type" value="Genomic_DNA"/>
</dbReference>
<organism evidence="2">
    <name type="scientific">Ostreococcus tauri</name>
    <name type="common">Marine green alga</name>
    <dbReference type="NCBI Taxonomy" id="70448"/>
    <lineage>
        <taxon>Eukaryota</taxon>
        <taxon>Viridiplantae</taxon>
        <taxon>Chlorophyta</taxon>
        <taxon>Mamiellophyceae</taxon>
        <taxon>Mamiellales</taxon>
        <taxon>Bathycoccaceae</taxon>
        <taxon>Ostreococcus</taxon>
    </lineage>
</organism>
<sequence>MMTTSSTNGPRAPTLRVKDARATRTMSATNLVFGASPLAGIYTEIDAARAHAVVKRAAELGFDKFDTAPHYGLGLSERRLGEGLREAGMVGKAKVYTKVGRVMKPREEVTENDEVEWGNVPGRDGCIFPGAPRDVLPVLDYTESGFERSHEDSLARLGLERVEGVRIHDAETPERFEAAMKGARALRALRDAGRIGEVSLGMNDAKYVLRMIRESEPGTFDAVMMAGSWNLLDQDGLEVLLECQERKIRVYNAGIFASGLLVGGSHYKYGPPPEEVKQRTEQWKQLAAKHSVPLPAVAIAFALAPQVVEFLAVGVKTPEEVEQNIAWLESANTVPTELWREAKTMGLIAEDVPVPSDE</sequence>
<dbReference type="PANTHER" id="PTHR42686">
    <property type="entry name" value="GH17980P-RELATED"/>
    <property type="match status" value="1"/>
</dbReference>
<dbReference type="SUPFAM" id="SSF51430">
    <property type="entry name" value="NAD(P)-linked oxidoreductase"/>
    <property type="match status" value="1"/>
</dbReference>
<dbReference type="AlphaFoldDB" id="A0A1Y5IF24"/>
<dbReference type="InterPro" id="IPR036812">
    <property type="entry name" value="NAD(P)_OxRdtase_dom_sf"/>
</dbReference>
<dbReference type="InterPro" id="IPR023210">
    <property type="entry name" value="NADP_OxRdtase_dom"/>
</dbReference>
<accession>A0A1Y5IF24</accession>
<dbReference type="Pfam" id="PF00248">
    <property type="entry name" value="Aldo_ket_red"/>
    <property type="match status" value="1"/>
</dbReference>